<feature type="signal peptide" evidence="1">
    <location>
        <begin position="1"/>
        <end position="18"/>
    </location>
</feature>
<organism evidence="2 3">
    <name type="scientific">Clonostachys chloroleuca</name>
    <dbReference type="NCBI Taxonomy" id="1926264"/>
    <lineage>
        <taxon>Eukaryota</taxon>
        <taxon>Fungi</taxon>
        <taxon>Dikarya</taxon>
        <taxon>Ascomycota</taxon>
        <taxon>Pezizomycotina</taxon>
        <taxon>Sordariomycetes</taxon>
        <taxon>Hypocreomycetidae</taxon>
        <taxon>Hypocreales</taxon>
        <taxon>Bionectriaceae</taxon>
        <taxon>Clonostachys</taxon>
    </lineage>
</organism>
<protein>
    <recommendedName>
        <fullName evidence="4">Hydrophobin</fullName>
    </recommendedName>
</protein>
<proteinExistence type="predicted"/>
<dbReference type="AlphaFoldDB" id="A0AA35Q126"/>
<feature type="chain" id="PRO_5041433794" description="Hydrophobin" evidence="1">
    <location>
        <begin position="19"/>
        <end position="93"/>
    </location>
</feature>
<accession>A0AA35Q126</accession>
<name>A0AA35Q126_9HYPO</name>
<sequence length="93" mass="9032">MKFTTALSVIALAATTAATPVEVEARTGGGGGGGNTPTCDSNQHQVCCASIIGVQCLVDILGGNCNGGTYCCSAGGASGALININALNCVKIL</sequence>
<evidence type="ECO:0008006" key="4">
    <source>
        <dbReference type="Google" id="ProtNLM"/>
    </source>
</evidence>
<evidence type="ECO:0000313" key="3">
    <source>
        <dbReference type="Proteomes" id="UP001160390"/>
    </source>
</evidence>
<evidence type="ECO:0000313" key="2">
    <source>
        <dbReference type="EMBL" id="CAI6091803.1"/>
    </source>
</evidence>
<reference evidence="2" key="1">
    <citation type="submission" date="2023-01" db="EMBL/GenBank/DDBJ databases">
        <authorList>
            <person name="Piombo E."/>
        </authorList>
    </citation>
    <scope>NUCLEOTIDE SEQUENCE</scope>
</reference>
<keyword evidence="3" id="KW-1185">Reference proteome</keyword>
<dbReference type="Proteomes" id="UP001160390">
    <property type="component" value="Unassembled WGS sequence"/>
</dbReference>
<evidence type="ECO:0000256" key="1">
    <source>
        <dbReference type="SAM" id="SignalP"/>
    </source>
</evidence>
<keyword evidence="1" id="KW-0732">Signal</keyword>
<comment type="caution">
    <text evidence="2">The sequence shown here is derived from an EMBL/GenBank/DDBJ whole genome shotgun (WGS) entry which is preliminary data.</text>
</comment>
<gene>
    <name evidence="2" type="ORF">CCHLO57077_00005999</name>
</gene>
<dbReference type="EMBL" id="CABFNP030001195">
    <property type="protein sequence ID" value="CAI6091803.1"/>
    <property type="molecule type" value="Genomic_DNA"/>
</dbReference>